<name>A0A2U3MV04_9GAMM</name>
<keyword evidence="4" id="KW-1185">Reference proteome</keyword>
<protein>
    <submittedName>
        <fullName evidence="3">Helix-turn-helix protein</fullName>
    </submittedName>
</protein>
<dbReference type="PANTHER" id="PTHR43236">
    <property type="entry name" value="ANTITOXIN HIGA1"/>
    <property type="match status" value="1"/>
</dbReference>
<dbReference type="EMBL" id="OOGT01000008">
    <property type="protein sequence ID" value="SPL69129.1"/>
    <property type="molecule type" value="Genomic_DNA"/>
</dbReference>
<dbReference type="InParanoid" id="A0A2U3MV04"/>
<dbReference type="Pfam" id="PF01381">
    <property type="entry name" value="HTH_3"/>
    <property type="match status" value="1"/>
</dbReference>
<dbReference type="InterPro" id="IPR010982">
    <property type="entry name" value="Lambda_DNA-bd_dom_sf"/>
</dbReference>
<dbReference type="RefSeq" id="WP_121972679.1">
    <property type="nucleotide sequence ID" value="NZ_OOGT01000008.1"/>
</dbReference>
<dbReference type="InterPro" id="IPR010359">
    <property type="entry name" value="IrrE_HExxH"/>
</dbReference>
<dbReference type="InterPro" id="IPR052345">
    <property type="entry name" value="Rad_response_metalloprotease"/>
</dbReference>
<evidence type="ECO:0000259" key="2">
    <source>
        <dbReference type="PROSITE" id="PS50943"/>
    </source>
</evidence>
<dbReference type="CDD" id="cd00093">
    <property type="entry name" value="HTH_XRE"/>
    <property type="match status" value="1"/>
</dbReference>
<dbReference type="InterPro" id="IPR001387">
    <property type="entry name" value="Cro/C1-type_HTH"/>
</dbReference>
<accession>A0A2U3MV04</accession>
<gene>
    <name evidence="3" type="ORF">KPC_0307</name>
</gene>
<sequence length="397" mass="45646">MLGIDKFEPNRLKLARQMYDDLSKTALATMIDVAPSTVTKWEDGTHSPQPEVLINLAEAFGIPVHWFTREVPNFGNPLFLNRAKKRVLKAPCFRSNSMLINLAEIQSIADEWISFPKVDLIPALTREESLSLNEGKIQLLAENLRNHWGLGVSPIPNLMKRVERAGIVVTRFEIGYEEMDGTSAWINDRPYIFIAADKQNFFRGRFDLAHELGHIVMHKHLTEEDKKNWFDKLEDQAHYFANCFLFPTSAFIAETRNRVSLESLMLLKKRWGISLGAMMYKAKTLNIISDEQSSKLWRSYRYRGYTKSEPYDIDTVPEEPSLLKNMIKMLLEQGGFDKANIIDKFGLKKHLELLAGLPKGYLDDDFGQIINMKLNSERVNNSTSLLQSAEIIKFSRR</sequence>
<proteinExistence type="inferred from homology"/>
<dbReference type="PANTHER" id="PTHR43236:SF1">
    <property type="entry name" value="BLL7220 PROTEIN"/>
    <property type="match status" value="1"/>
</dbReference>
<dbReference type="Gene3D" id="1.10.10.2910">
    <property type="match status" value="1"/>
</dbReference>
<evidence type="ECO:0000313" key="3">
    <source>
        <dbReference type="EMBL" id="SPL69129.1"/>
    </source>
</evidence>
<feature type="domain" description="HTH cro/C1-type" evidence="2">
    <location>
        <begin position="12"/>
        <end position="67"/>
    </location>
</feature>
<evidence type="ECO:0000256" key="1">
    <source>
        <dbReference type="ARBA" id="ARBA00007227"/>
    </source>
</evidence>
<reference evidence="4" key="1">
    <citation type="submission" date="2018-03" db="EMBL/GenBank/DDBJ databases">
        <authorList>
            <person name="Blom J."/>
        </authorList>
    </citation>
    <scope>NUCLEOTIDE SEQUENCE [LARGE SCALE GENOMIC DNA]</scope>
    <source>
        <strain evidence="4">KPC-SM-21</strain>
    </source>
</reference>
<dbReference type="GO" id="GO:0003677">
    <property type="term" value="F:DNA binding"/>
    <property type="evidence" value="ECO:0007669"/>
    <property type="project" value="InterPro"/>
</dbReference>
<evidence type="ECO:0000313" key="4">
    <source>
        <dbReference type="Proteomes" id="UP000245974"/>
    </source>
</evidence>
<dbReference type="Gene3D" id="1.10.260.40">
    <property type="entry name" value="lambda repressor-like DNA-binding domains"/>
    <property type="match status" value="1"/>
</dbReference>
<organism evidence="3 4">
    <name type="scientific">Acinetobacter stercoris</name>
    <dbReference type="NCBI Taxonomy" id="2126983"/>
    <lineage>
        <taxon>Bacteria</taxon>
        <taxon>Pseudomonadati</taxon>
        <taxon>Pseudomonadota</taxon>
        <taxon>Gammaproteobacteria</taxon>
        <taxon>Moraxellales</taxon>
        <taxon>Moraxellaceae</taxon>
        <taxon>Acinetobacter</taxon>
    </lineage>
</organism>
<dbReference type="OrthoDB" id="9794834at2"/>
<dbReference type="AlphaFoldDB" id="A0A2U3MV04"/>
<dbReference type="Proteomes" id="UP000245974">
    <property type="component" value="Unassembled WGS sequence"/>
</dbReference>
<dbReference type="Pfam" id="PF06114">
    <property type="entry name" value="Peptidase_M78"/>
    <property type="match status" value="1"/>
</dbReference>
<dbReference type="PROSITE" id="PS50943">
    <property type="entry name" value="HTH_CROC1"/>
    <property type="match status" value="1"/>
</dbReference>
<dbReference type="SUPFAM" id="SSF47413">
    <property type="entry name" value="lambda repressor-like DNA-binding domains"/>
    <property type="match status" value="1"/>
</dbReference>
<dbReference type="SMART" id="SM00530">
    <property type="entry name" value="HTH_XRE"/>
    <property type="match status" value="1"/>
</dbReference>
<comment type="similarity">
    <text evidence="1">Belongs to the short-chain fatty acyl-CoA assimilation regulator (ScfR) family.</text>
</comment>